<protein>
    <submittedName>
        <fullName evidence="2">Zn-dependent oxidoreductase</fullName>
    </submittedName>
</protein>
<dbReference type="InterPro" id="IPR013154">
    <property type="entry name" value="ADH-like_N"/>
</dbReference>
<comment type="caution">
    <text evidence="2">The sequence shown here is derived from an EMBL/GenBank/DDBJ whole genome shotgun (WGS) entry which is preliminary data.</text>
</comment>
<accession>A0A2R5F2Z2</accession>
<sequence>MKAIVCTRYGSPDVLQLQDVAKPEPGDNEVRIRVAAATVGPSHCAFRKGDPFIVRLVYGLKKPKQPILGTELAGVVDAVGRDVKQFRVGDRVFGISAATSGAHAEYKCLPESKPLAVMPDGMTFAEAAAICDGTPTALTFLRDKAKLKPGQKVLVIGASGAVGLASVQLAKVFDAEVTGVCSGANSALVLANGADAVIDYTREDFAQNGHAYDVIFDAVGKRTFPDCKRSLTANGVYLSTVPSMSILFAVLLSSLSRGRKAKFATAGLMQNKANLQYMNELYEAGKLRANIDREYTLDQVPEAHAYVDTERKRGNVVITF</sequence>
<dbReference type="Proteomes" id="UP000245202">
    <property type="component" value="Unassembled WGS sequence"/>
</dbReference>
<dbReference type="RefSeq" id="WP_108995157.1">
    <property type="nucleotide sequence ID" value="NZ_BDQX01000339.1"/>
</dbReference>
<gene>
    <name evidence="2" type="ORF">PAT3040_05476</name>
</gene>
<dbReference type="PANTHER" id="PTHR11695">
    <property type="entry name" value="ALCOHOL DEHYDROGENASE RELATED"/>
    <property type="match status" value="1"/>
</dbReference>
<dbReference type="SUPFAM" id="SSF50129">
    <property type="entry name" value="GroES-like"/>
    <property type="match status" value="1"/>
</dbReference>
<dbReference type="Pfam" id="PF13602">
    <property type="entry name" value="ADH_zinc_N_2"/>
    <property type="match status" value="1"/>
</dbReference>
<dbReference type="CDD" id="cd08267">
    <property type="entry name" value="MDR1"/>
    <property type="match status" value="1"/>
</dbReference>
<dbReference type="InterPro" id="IPR011032">
    <property type="entry name" value="GroES-like_sf"/>
</dbReference>
<dbReference type="InterPro" id="IPR036291">
    <property type="entry name" value="NAD(P)-bd_dom_sf"/>
</dbReference>
<dbReference type="EMBL" id="BDQX01000339">
    <property type="protein sequence ID" value="GBG10723.1"/>
    <property type="molecule type" value="Genomic_DNA"/>
</dbReference>
<dbReference type="GO" id="GO:0016491">
    <property type="term" value="F:oxidoreductase activity"/>
    <property type="evidence" value="ECO:0007669"/>
    <property type="project" value="InterPro"/>
</dbReference>
<evidence type="ECO:0000259" key="1">
    <source>
        <dbReference type="SMART" id="SM00829"/>
    </source>
</evidence>
<dbReference type="Gene3D" id="3.90.180.10">
    <property type="entry name" value="Medium-chain alcohol dehydrogenases, catalytic domain"/>
    <property type="match status" value="1"/>
</dbReference>
<name>A0A2R5F2Z2_9BACL</name>
<evidence type="ECO:0000313" key="2">
    <source>
        <dbReference type="EMBL" id="GBG10723.1"/>
    </source>
</evidence>
<dbReference type="SUPFAM" id="SSF51735">
    <property type="entry name" value="NAD(P)-binding Rossmann-fold domains"/>
    <property type="match status" value="1"/>
</dbReference>
<dbReference type="InterPro" id="IPR020843">
    <property type="entry name" value="ER"/>
</dbReference>
<dbReference type="SMART" id="SM00829">
    <property type="entry name" value="PKS_ER"/>
    <property type="match status" value="1"/>
</dbReference>
<reference evidence="2 3" key="1">
    <citation type="submission" date="2017-08" db="EMBL/GenBank/DDBJ databases">
        <title>Substantial Increase in Enzyme Production by Combined Drug-Resistance Mutations in Paenibacillus agaridevorans.</title>
        <authorList>
            <person name="Tanaka Y."/>
            <person name="Funane K."/>
            <person name="Hosaka T."/>
            <person name="Shiwa Y."/>
            <person name="Fujita N."/>
            <person name="Miyazaki T."/>
            <person name="Yoshikawa H."/>
            <person name="Murakami K."/>
            <person name="Kasahara K."/>
            <person name="Inaoka T."/>
            <person name="Hiraga Y."/>
            <person name="Ochi K."/>
        </authorList>
    </citation>
    <scope>NUCLEOTIDE SEQUENCE [LARGE SCALE GENOMIC DNA]</scope>
    <source>
        <strain evidence="2 3">T-3040</strain>
    </source>
</reference>
<keyword evidence="3" id="KW-1185">Reference proteome</keyword>
<evidence type="ECO:0000313" key="3">
    <source>
        <dbReference type="Proteomes" id="UP000245202"/>
    </source>
</evidence>
<proteinExistence type="predicted"/>
<dbReference type="Pfam" id="PF08240">
    <property type="entry name" value="ADH_N"/>
    <property type="match status" value="1"/>
</dbReference>
<dbReference type="InterPro" id="IPR050700">
    <property type="entry name" value="YIM1/Zinc_Alcohol_DH_Fams"/>
</dbReference>
<dbReference type="PANTHER" id="PTHR11695:SF648">
    <property type="entry name" value="ZINC-BINDING OXIDOREDUCTASE"/>
    <property type="match status" value="1"/>
</dbReference>
<feature type="domain" description="Enoyl reductase (ER)" evidence="1">
    <location>
        <begin position="10"/>
        <end position="318"/>
    </location>
</feature>
<dbReference type="AlphaFoldDB" id="A0A2R5F2Z2"/>
<dbReference type="Gene3D" id="3.40.50.720">
    <property type="entry name" value="NAD(P)-binding Rossmann-like Domain"/>
    <property type="match status" value="1"/>
</dbReference>
<organism evidence="2 3">
    <name type="scientific">Paenibacillus agaridevorans</name>
    <dbReference type="NCBI Taxonomy" id="171404"/>
    <lineage>
        <taxon>Bacteria</taxon>
        <taxon>Bacillati</taxon>
        <taxon>Bacillota</taxon>
        <taxon>Bacilli</taxon>
        <taxon>Bacillales</taxon>
        <taxon>Paenibacillaceae</taxon>
        <taxon>Paenibacillus</taxon>
    </lineage>
</organism>